<evidence type="ECO:0000313" key="4">
    <source>
        <dbReference type="EMBL" id="KAF4969503.1"/>
    </source>
</evidence>
<protein>
    <recommendedName>
        <fullName evidence="6">Oxidoreductase</fullName>
    </recommendedName>
</protein>
<evidence type="ECO:0000313" key="5">
    <source>
        <dbReference type="Proteomes" id="UP000622797"/>
    </source>
</evidence>
<dbReference type="Gene3D" id="3.40.50.720">
    <property type="entry name" value="NAD(P)-binding Rossmann-like Domain"/>
    <property type="match status" value="1"/>
</dbReference>
<dbReference type="AlphaFoldDB" id="A0A8H4U4U8"/>
<keyword evidence="3" id="KW-0560">Oxidoreductase</keyword>
<evidence type="ECO:0000256" key="3">
    <source>
        <dbReference type="ARBA" id="ARBA00023002"/>
    </source>
</evidence>
<dbReference type="EMBL" id="JABEXW010000160">
    <property type="protein sequence ID" value="KAF4969503.1"/>
    <property type="molecule type" value="Genomic_DNA"/>
</dbReference>
<reference evidence="4" key="2">
    <citation type="submission" date="2020-05" db="EMBL/GenBank/DDBJ databases">
        <authorList>
            <person name="Kim H.-S."/>
            <person name="Proctor R.H."/>
            <person name="Brown D.W."/>
        </authorList>
    </citation>
    <scope>NUCLEOTIDE SEQUENCE</scope>
    <source>
        <strain evidence="4">NRRL 20472</strain>
    </source>
</reference>
<sequence>MVFLGSVTGANSAAFDLEKDTRSLQGKTILITGGESGIGKQTICYLALLDPSEIWLAAKNIDNANIAIADIQRRAPKARLRTIQIDLTSFASIKAAAGTLLAQIEHLDLLFLNAGVMGVAAGLTEDGYEYQFGINHLGHALLAKLLLPTLLRTAELGRDVRVIITTSCSHRNAPSGGIDFDTLRTDAKDMQTLKRYAQSKLGNILFARALADEYPQLTVVAIHPGACRTDLFLAVTESSLLDRIIAYFLHRPVELVAKHHVWATVTQDLESGEYYEPLGVTGQGSPEAKDRELSLKLWNWTQHELKDF</sequence>
<accession>A0A8H4U4U8</accession>
<evidence type="ECO:0000256" key="2">
    <source>
        <dbReference type="ARBA" id="ARBA00022857"/>
    </source>
</evidence>
<dbReference type="PANTHER" id="PTHR24320">
    <property type="entry name" value="RETINOL DEHYDROGENASE"/>
    <property type="match status" value="1"/>
</dbReference>
<keyword evidence="5" id="KW-1185">Reference proteome</keyword>
<dbReference type="SUPFAM" id="SSF51735">
    <property type="entry name" value="NAD(P)-binding Rossmann-fold domains"/>
    <property type="match status" value="1"/>
</dbReference>
<dbReference type="PANTHER" id="PTHR24320:SF282">
    <property type="entry name" value="WW DOMAIN-CONTAINING OXIDOREDUCTASE"/>
    <property type="match status" value="1"/>
</dbReference>
<organism evidence="4 5">
    <name type="scientific">Fusarium sarcochroum</name>
    <dbReference type="NCBI Taxonomy" id="1208366"/>
    <lineage>
        <taxon>Eukaryota</taxon>
        <taxon>Fungi</taxon>
        <taxon>Dikarya</taxon>
        <taxon>Ascomycota</taxon>
        <taxon>Pezizomycotina</taxon>
        <taxon>Sordariomycetes</taxon>
        <taxon>Hypocreomycetidae</taxon>
        <taxon>Hypocreales</taxon>
        <taxon>Nectriaceae</taxon>
        <taxon>Fusarium</taxon>
        <taxon>Fusarium lateritium species complex</taxon>
    </lineage>
</organism>
<evidence type="ECO:0000256" key="1">
    <source>
        <dbReference type="ARBA" id="ARBA00006484"/>
    </source>
</evidence>
<dbReference type="InterPro" id="IPR036291">
    <property type="entry name" value="NAD(P)-bd_dom_sf"/>
</dbReference>
<gene>
    <name evidence="4" type="ORF">FSARC_3289</name>
</gene>
<evidence type="ECO:0008006" key="6">
    <source>
        <dbReference type="Google" id="ProtNLM"/>
    </source>
</evidence>
<dbReference type="PRINTS" id="PR00081">
    <property type="entry name" value="GDHRDH"/>
</dbReference>
<comment type="similarity">
    <text evidence="1">Belongs to the short-chain dehydrogenases/reductases (SDR) family.</text>
</comment>
<dbReference type="Pfam" id="PF00106">
    <property type="entry name" value="adh_short"/>
    <property type="match status" value="1"/>
</dbReference>
<proteinExistence type="inferred from homology"/>
<dbReference type="OrthoDB" id="191139at2759"/>
<dbReference type="Proteomes" id="UP000622797">
    <property type="component" value="Unassembled WGS sequence"/>
</dbReference>
<dbReference type="GO" id="GO:0016491">
    <property type="term" value="F:oxidoreductase activity"/>
    <property type="evidence" value="ECO:0007669"/>
    <property type="project" value="UniProtKB-KW"/>
</dbReference>
<keyword evidence="2" id="KW-0521">NADP</keyword>
<dbReference type="InterPro" id="IPR002347">
    <property type="entry name" value="SDR_fam"/>
</dbReference>
<comment type="caution">
    <text evidence="4">The sequence shown here is derived from an EMBL/GenBank/DDBJ whole genome shotgun (WGS) entry which is preliminary data.</text>
</comment>
<name>A0A8H4U4U8_9HYPO</name>
<reference evidence="4" key="1">
    <citation type="journal article" date="2020" name="BMC Genomics">
        <title>Correction to: Identification and distribution of gene clusters required for synthesis of sphingolipid metabolism inhibitors in diverse species of the filamentous fungus Fusarium.</title>
        <authorList>
            <person name="Kim H.S."/>
            <person name="Lohmar J.M."/>
            <person name="Busman M."/>
            <person name="Brown D.W."/>
            <person name="Naumann T.A."/>
            <person name="Divon H.H."/>
            <person name="Lysoe E."/>
            <person name="Uhlig S."/>
            <person name="Proctor R.H."/>
        </authorList>
    </citation>
    <scope>NUCLEOTIDE SEQUENCE</scope>
    <source>
        <strain evidence="4">NRRL 20472</strain>
    </source>
</reference>